<evidence type="ECO:0000256" key="7">
    <source>
        <dbReference type="ARBA" id="ARBA00022839"/>
    </source>
</evidence>
<feature type="non-terminal residue" evidence="11">
    <location>
        <position position="1"/>
    </location>
</feature>
<dbReference type="GO" id="GO:0003676">
    <property type="term" value="F:nucleic acid binding"/>
    <property type="evidence" value="ECO:0007669"/>
    <property type="project" value="InterPro"/>
</dbReference>
<keyword evidence="12" id="KW-1185">Reference proteome</keyword>
<protein>
    <recommendedName>
        <fullName evidence="3">RNA exonuclease 4</fullName>
    </recommendedName>
</protein>
<sequence>LGSNWAQLKKKLSPVTAATTSQIPKTKSTSNLIAAEINSNLEKNISKSSQKETSFSATSLALFAEDNDISFGDMASAYNVKNESTESKIKIPTTLTPESFSGRKKDIGTYVAIDCEFVGVGPEGKRSALARVSIVNYYGFKVLDKFVRPKEKVTDWRTWVSGVTPSCLREAVTFEQIQIDVAKILDGRVLVGHAVHHDLEALLLKHQKSSIRDTSLHPPFRKLAKGKTPGLKKLAKEILKMDIQGGEHSSVEDARATMLLYRLHRKEFEEHLRR</sequence>
<dbReference type="InterPro" id="IPR036397">
    <property type="entry name" value="RNaseH_sf"/>
</dbReference>
<name>A0A1E3PF28_9ASCO</name>
<dbReference type="STRING" id="857566.A0A1E3PF28"/>
<evidence type="ECO:0000256" key="4">
    <source>
        <dbReference type="ARBA" id="ARBA00022552"/>
    </source>
</evidence>
<evidence type="ECO:0000256" key="1">
    <source>
        <dbReference type="ARBA" id="ARBA00004123"/>
    </source>
</evidence>
<evidence type="ECO:0000256" key="5">
    <source>
        <dbReference type="ARBA" id="ARBA00022722"/>
    </source>
</evidence>
<dbReference type="PANTHER" id="PTHR12801:SF45">
    <property type="entry name" value="RNA EXONUCLEASE 4"/>
    <property type="match status" value="1"/>
</dbReference>
<dbReference type="InterPro" id="IPR012337">
    <property type="entry name" value="RNaseH-like_sf"/>
</dbReference>
<evidence type="ECO:0000256" key="9">
    <source>
        <dbReference type="ARBA" id="ARBA00025599"/>
    </source>
</evidence>
<dbReference type="AlphaFoldDB" id="A0A1E3PF28"/>
<dbReference type="EMBL" id="KV454413">
    <property type="protein sequence ID" value="ODQ63991.1"/>
    <property type="molecule type" value="Genomic_DNA"/>
</dbReference>
<keyword evidence="6" id="KW-0378">Hydrolase</keyword>
<keyword evidence="7 11" id="KW-0269">Exonuclease</keyword>
<dbReference type="InterPro" id="IPR047021">
    <property type="entry name" value="REXO1/3/4-like"/>
</dbReference>
<dbReference type="OrthoDB" id="8191639at2759"/>
<feature type="non-terminal residue" evidence="11">
    <location>
        <position position="274"/>
    </location>
</feature>
<evidence type="ECO:0000256" key="8">
    <source>
        <dbReference type="ARBA" id="ARBA00023242"/>
    </source>
</evidence>
<dbReference type="GO" id="GO:0005634">
    <property type="term" value="C:nucleus"/>
    <property type="evidence" value="ECO:0007669"/>
    <property type="project" value="UniProtKB-SubCell"/>
</dbReference>
<dbReference type="GO" id="GO:0006364">
    <property type="term" value="P:rRNA processing"/>
    <property type="evidence" value="ECO:0007669"/>
    <property type="project" value="UniProtKB-KW"/>
</dbReference>
<evidence type="ECO:0000259" key="10">
    <source>
        <dbReference type="SMART" id="SM00479"/>
    </source>
</evidence>
<comment type="function">
    <text evidence="9">Exoribonuclease involved in ribosome biosynthesis. Involved in the processing of ITS1, the internal transcribed spacer localized between the 18S and 5.8S rRNAs.</text>
</comment>
<comment type="similarity">
    <text evidence="2">Belongs to the REXO4 family.</text>
</comment>
<evidence type="ECO:0000313" key="12">
    <source>
        <dbReference type="Proteomes" id="UP000095009"/>
    </source>
</evidence>
<dbReference type="InterPro" id="IPR013520">
    <property type="entry name" value="Ribonucl_H"/>
</dbReference>
<accession>A0A1E3PF28</accession>
<dbReference type="Pfam" id="PF00929">
    <property type="entry name" value="RNase_T"/>
    <property type="match status" value="1"/>
</dbReference>
<dbReference type="SMART" id="SM00479">
    <property type="entry name" value="EXOIII"/>
    <property type="match status" value="1"/>
</dbReference>
<keyword evidence="5" id="KW-0540">Nuclease</keyword>
<dbReference type="SUPFAM" id="SSF53098">
    <property type="entry name" value="Ribonuclease H-like"/>
    <property type="match status" value="1"/>
</dbReference>
<dbReference type="FunFam" id="3.30.420.10:FF:000007">
    <property type="entry name" value="Interferon-stimulated exonuclease gene 20"/>
    <property type="match status" value="1"/>
</dbReference>
<gene>
    <name evidence="11" type="ORF">NADFUDRAFT_14668</name>
</gene>
<reference evidence="11 12" key="1">
    <citation type="journal article" date="2016" name="Proc. Natl. Acad. Sci. U.S.A.">
        <title>Comparative genomics of biotechnologically important yeasts.</title>
        <authorList>
            <person name="Riley R."/>
            <person name="Haridas S."/>
            <person name="Wolfe K.H."/>
            <person name="Lopes M.R."/>
            <person name="Hittinger C.T."/>
            <person name="Goeker M."/>
            <person name="Salamov A.A."/>
            <person name="Wisecaver J.H."/>
            <person name="Long T.M."/>
            <person name="Calvey C.H."/>
            <person name="Aerts A.L."/>
            <person name="Barry K.W."/>
            <person name="Choi C."/>
            <person name="Clum A."/>
            <person name="Coughlan A.Y."/>
            <person name="Deshpande S."/>
            <person name="Douglass A.P."/>
            <person name="Hanson S.J."/>
            <person name="Klenk H.-P."/>
            <person name="LaButti K.M."/>
            <person name="Lapidus A."/>
            <person name="Lindquist E.A."/>
            <person name="Lipzen A.M."/>
            <person name="Meier-Kolthoff J.P."/>
            <person name="Ohm R.A."/>
            <person name="Otillar R.P."/>
            <person name="Pangilinan J.L."/>
            <person name="Peng Y."/>
            <person name="Rokas A."/>
            <person name="Rosa C.A."/>
            <person name="Scheuner C."/>
            <person name="Sibirny A.A."/>
            <person name="Slot J.C."/>
            <person name="Stielow J.B."/>
            <person name="Sun H."/>
            <person name="Kurtzman C.P."/>
            <person name="Blackwell M."/>
            <person name="Grigoriev I.V."/>
            <person name="Jeffries T.W."/>
        </authorList>
    </citation>
    <scope>NUCLEOTIDE SEQUENCE [LARGE SCALE GENOMIC DNA]</scope>
    <source>
        <strain evidence="11 12">DSM 6958</strain>
    </source>
</reference>
<evidence type="ECO:0000313" key="11">
    <source>
        <dbReference type="EMBL" id="ODQ63991.1"/>
    </source>
</evidence>
<proteinExistence type="inferred from homology"/>
<evidence type="ECO:0000256" key="3">
    <source>
        <dbReference type="ARBA" id="ARBA00016937"/>
    </source>
</evidence>
<feature type="domain" description="Exonuclease" evidence="10">
    <location>
        <begin position="109"/>
        <end position="270"/>
    </location>
</feature>
<dbReference type="Gene3D" id="3.30.420.10">
    <property type="entry name" value="Ribonuclease H-like superfamily/Ribonuclease H"/>
    <property type="match status" value="1"/>
</dbReference>
<organism evidence="11 12">
    <name type="scientific">Nadsonia fulvescens var. elongata DSM 6958</name>
    <dbReference type="NCBI Taxonomy" id="857566"/>
    <lineage>
        <taxon>Eukaryota</taxon>
        <taxon>Fungi</taxon>
        <taxon>Dikarya</taxon>
        <taxon>Ascomycota</taxon>
        <taxon>Saccharomycotina</taxon>
        <taxon>Dipodascomycetes</taxon>
        <taxon>Dipodascales</taxon>
        <taxon>Dipodascales incertae sedis</taxon>
        <taxon>Nadsonia</taxon>
    </lineage>
</organism>
<evidence type="ECO:0000256" key="6">
    <source>
        <dbReference type="ARBA" id="ARBA00022801"/>
    </source>
</evidence>
<keyword evidence="4" id="KW-0698">rRNA processing</keyword>
<keyword evidence="8" id="KW-0539">Nucleus</keyword>
<dbReference type="InterPro" id="IPR037431">
    <property type="entry name" value="REX4_DEDDh_dom"/>
</dbReference>
<evidence type="ECO:0000256" key="2">
    <source>
        <dbReference type="ARBA" id="ARBA00010489"/>
    </source>
</evidence>
<dbReference type="CDD" id="cd06144">
    <property type="entry name" value="REX4_like"/>
    <property type="match status" value="1"/>
</dbReference>
<dbReference type="Proteomes" id="UP000095009">
    <property type="component" value="Unassembled WGS sequence"/>
</dbReference>
<comment type="subcellular location">
    <subcellularLocation>
        <location evidence="1">Nucleus</location>
    </subcellularLocation>
</comment>
<dbReference type="GO" id="GO:0000027">
    <property type="term" value="P:ribosomal large subunit assembly"/>
    <property type="evidence" value="ECO:0007669"/>
    <property type="project" value="EnsemblFungi"/>
</dbReference>
<dbReference type="GO" id="GO:0008408">
    <property type="term" value="F:3'-5' exonuclease activity"/>
    <property type="evidence" value="ECO:0007669"/>
    <property type="project" value="InterPro"/>
</dbReference>
<dbReference type="PANTHER" id="PTHR12801">
    <property type="entry name" value="RNA EXONUCLEASE REXO1 / RECO3 FAMILY MEMBER-RELATED"/>
    <property type="match status" value="1"/>
</dbReference>